<dbReference type="Pfam" id="PF07394">
    <property type="entry name" value="DUF1501"/>
    <property type="match status" value="1"/>
</dbReference>
<feature type="non-terminal residue" evidence="1">
    <location>
        <position position="1"/>
    </location>
</feature>
<reference evidence="1" key="1">
    <citation type="submission" date="2018-05" db="EMBL/GenBank/DDBJ databases">
        <authorList>
            <person name="Lanie J.A."/>
            <person name="Ng W.-L."/>
            <person name="Kazmierczak K.M."/>
            <person name="Andrzejewski T.M."/>
            <person name="Davidsen T.M."/>
            <person name="Wayne K.J."/>
            <person name="Tettelin H."/>
            <person name="Glass J.I."/>
            <person name="Rusch D."/>
            <person name="Podicherti R."/>
            <person name="Tsui H.-C.T."/>
            <person name="Winkler M.E."/>
        </authorList>
    </citation>
    <scope>NUCLEOTIDE SEQUENCE</scope>
</reference>
<gene>
    <name evidence="1" type="ORF">METZ01_LOCUS502499</name>
</gene>
<protein>
    <recommendedName>
        <fullName evidence="2">DUF1501 domain-containing protein</fullName>
    </recommendedName>
</protein>
<evidence type="ECO:0008006" key="2">
    <source>
        <dbReference type="Google" id="ProtNLM"/>
    </source>
</evidence>
<sequence>LDGGPPQMDMIDLKPDAPREIRGEFKPIKSKIPGLLISELLPKIASIADKFAFIRSLVGASSQHDAFQCQSGFDRKALDSIGGRPAMGAILSKLRGSPSDPAPCFVDLMQGRPLVRNSARPGFLGPAYGPFRPDISKMFKRPLEEAMKGELKALGGNHATSLALNKSLSSERMKTRVGLLEELDSLKRSADSGGQMDALDRFTRQAVEILTSGKFADALDLAKEDPAVVARYS</sequence>
<dbReference type="EMBL" id="UINC01221345">
    <property type="protein sequence ID" value="SVE49645.1"/>
    <property type="molecule type" value="Genomic_DNA"/>
</dbReference>
<dbReference type="InterPro" id="IPR010869">
    <property type="entry name" value="DUF1501"/>
</dbReference>
<name>A0A383DZQ8_9ZZZZ</name>
<accession>A0A383DZQ8</accession>
<proteinExistence type="predicted"/>
<evidence type="ECO:0000313" key="1">
    <source>
        <dbReference type="EMBL" id="SVE49645.1"/>
    </source>
</evidence>
<dbReference type="AlphaFoldDB" id="A0A383DZQ8"/>
<feature type="non-terminal residue" evidence="1">
    <location>
        <position position="233"/>
    </location>
</feature>
<organism evidence="1">
    <name type="scientific">marine metagenome</name>
    <dbReference type="NCBI Taxonomy" id="408172"/>
    <lineage>
        <taxon>unclassified sequences</taxon>
        <taxon>metagenomes</taxon>
        <taxon>ecological metagenomes</taxon>
    </lineage>
</organism>